<organism evidence="1 2">
    <name type="scientific">Pseudoflavonifractor gallinarum</name>
    <dbReference type="NCBI Taxonomy" id="2779352"/>
    <lineage>
        <taxon>Bacteria</taxon>
        <taxon>Bacillati</taxon>
        <taxon>Bacillota</taxon>
        <taxon>Clostridia</taxon>
        <taxon>Eubacteriales</taxon>
        <taxon>Oscillospiraceae</taxon>
        <taxon>Pseudoflavonifractor</taxon>
    </lineage>
</organism>
<evidence type="ECO:0000313" key="2">
    <source>
        <dbReference type="Proteomes" id="UP000806211"/>
    </source>
</evidence>
<proteinExistence type="predicted"/>
<dbReference type="Proteomes" id="UP000806211">
    <property type="component" value="Unassembled WGS sequence"/>
</dbReference>
<dbReference type="RefSeq" id="WP_193539413.1">
    <property type="nucleotide sequence ID" value="NZ_JADCKF010000029.1"/>
</dbReference>
<reference evidence="1 2" key="1">
    <citation type="submission" date="2020-10" db="EMBL/GenBank/DDBJ databases">
        <title>ChiBAC.</title>
        <authorList>
            <person name="Zenner C."/>
            <person name="Hitch T.C.A."/>
            <person name="Clavel T."/>
        </authorList>
    </citation>
    <scope>NUCLEOTIDE SEQUENCE [LARGE SCALE GENOMIC DNA]</scope>
    <source>
        <strain evidence="1 2">DSM 107456</strain>
    </source>
</reference>
<comment type="caution">
    <text evidence="1">The sequence shown here is derived from an EMBL/GenBank/DDBJ whole genome shotgun (WGS) entry which is preliminary data.</text>
</comment>
<gene>
    <name evidence="1" type="ORF">INF37_15530</name>
</gene>
<protein>
    <submittedName>
        <fullName evidence="1">Uncharacterized protein</fullName>
    </submittedName>
</protein>
<dbReference type="EMBL" id="JADCKF010000029">
    <property type="protein sequence ID" value="MBE5057383.1"/>
    <property type="molecule type" value="Genomic_DNA"/>
</dbReference>
<keyword evidence="2" id="KW-1185">Reference proteome</keyword>
<sequence>MKVIEYAYQYGISLTEARKLTDEEKRDYTEEWKDSILIATGESIQLDYISWEDLDAVKCREKYAFNGCGNRVYEISDAEWEAFVALDRERAVSRQAEDNRKYADGLRAIIAQAEAQRDIPTKEEAVCRAAEYNNVNNEGGEGYVPHMVTAEQYLAAKEALANMEEDAK</sequence>
<name>A0ABR9RGB7_9FIRM</name>
<accession>A0ABR9RGB7</accession>
<evidence type="ECO:0000313" key="1">
    <source>
        <dbReference type="EMBL" id="MBE5057383.1"/>
    </source>
</evidence>